<dbReference type="SMART" id="SM00635">
    <property type="entry name" value="BID_2"/>
    <property type="match status" value="1"/>
</dbReference>
<evidence type="ECO:0000256" key="1">
    <source>
        <dbReference type="SAM" id="Coils"/>
    </source>
</evidence>
<feature type="coiled-coil region" evidence="1">
    <location>
        <begin position="367"/>
        <end position="427"/>
    </location>
</feature>
<dbReference type="InterPro" id="IPR003343">
    <property type="entry name" value="Big_2"/>
</dbReference>
<feature type="region of interest" description="Disordered" evidence="2">
    <location>
        <begin position="1186"/>
        <end position="1214"/>
    </location>
</feature>
<dbReference type="InterPro" id="IPR008964">
    <property type="entry name" value="Invasin/intimin_cell_adhesion"/>
</dbReference>
<evidence type="ECO:0000313" key="5">
    <source>
        <dbReference type="Proteomes" id="UP000462363"/>
    </source>
</evidence>
<protein>
    <recommendedName>
        <fullName evidence="3">BIG2 domain-containing protein</fullName>
    </recommendedName>
</protein>
<dbReference type="SUPFAM" id="SSF49373">
    <property type="entry name" value="Invasin/intimin cell-adhesion fragments"/>
    <property type="match status" value="1"/>
</dbReference>
<sequence>MQFKELGSLFDNNLFNELTHGKFKGVSFIDDMDERKAELFNKQFKINADGISEFTSAQIQAKASAIGLTDSLTTEAIALGKDATFTQKAATGKLTWKKAVENAGDDIEEVGRALLKNNKLTGENKYNLERILDSGNTEKYKQSINDAINSVDGLSDEIIDLGSSASQSTAGWSNLRNTLYGFGAEANKISTELMSFVAANPFLSIATAAMVLAPILEDAFTIDYSEAHDALDSSISKYKESTSELENLKSQAEEYKNTLSSIADKNNIDLSGIDSISDMVDKLNTADLSLVDQAEVDKIAIANSDLERQIKLKEKLVAIESKSAINDAKTAMSKGDHSVAQSVKAGDSKGEKDFKGIVDKVTDTEAVKEDLKLIQKYEDKIPKLEKAVVSAKEKYAKSGSLFDKIELKEAQDELDHYNDSIKTLYSDLDTRASSIQTNLNALKLDPTANADEIKELESALNSINNIDLSPAEQQLNAIETFFDSSSASNAIKDRLLEAAKSGEDVVDVLHSMGLTLGDLGLTGNGKGDAFRDYFSDLAKSAQEAEKAINSIDGSVEGVKSALESENKNADWNSMAEAANTVAELYKKGQVGTDDFKAFTQFMSKDIIDPDASGIKYDADAYVNAYKAARDKIKRYFDSENPLQSVANFSNDLVNNGLATQVGDDLTWSFKTSAEAADKLGLSVDAVEVLMRNLEAYGAEFDDVMWSGDGLERYESALNKIKDIYDSTNDKGLKERLGSIIDQSNLDDFENNLENLTEDKVIHIEFEYNLAQLDSDIAELEANAANSDGQNVKDNAALLAKKQTRRETAKKYLTEERGMVIPVEYEIADNAIADLQDKLKDTNLSGDQKIKLQAEIGNITDLQNDLLDAFDASNMSWDDFIKTDEFANFSEQINQAKSKVEELTGESIDLDMDVDTSNAESKIDGILSNDGKTIVMDVDATTEQVQAQINSLQEGQRILFTADVDGVESTIQAVKNEDGTISYSADVNGATYQIEEIRNEDGTINYTMGEHPTVAPNIPGIANYKGIFPSSAPTLFGTVKYSSDYSGISPGGGVASKIRSIGKFTTSPPRYNGTVFSPAYAFGSAYDVIPAHSSGQVSLQKDETALVNEIGQESYIRNGIWRLLPKGIHIQAFKKGDIILSANQTESLLKFGKANGIGKAYAGGTFGTTLSNAYANGFRIPSVIPTSTSTKKSYSSKTTKSSKSKNNTNVSKTAQTTTKATESFFDFVEVLLDRTKEVTERLTDSINDAVGLSNKMSANSSALSQIQNEISVNQQAYDKYIAQANSVGLSESYASQIRNGSLNIENITDEDLKKKIDDYKKWFEEAKKCEETIQSLQKDEKKLALDRLKYIEDYYDAITKLNKAYQDVNNARIEFNDAMGSSAISNEVRRYLVSSLQKQEDSYNKAIQQLADYQNETNELIANGYLQKDSVEYYDAMKTIQEFTKQVAEAATAVVEMSDKIRELDYTKLQQIIDMADRRTDQLKNKQSLAESRDQLISRDELQGQVDSLHKSLTTNYELREKKLQEQGLYDVTSTRYQELAKEIADIDGEIYGSLEDIEDIKNKIFENEFFNYEKEQDKLEYFIGELEDFSKLLNEDAYFDKTGAFTDEAYAKIALVGQAMSKSKQEISNATEALKKLNQMVESGLITQSEYDDKQHDLLDTIRSSVSATDDYKNELLDLYREQMQKENDYLQKNIEKRKEALKAKADYYDYDKKIKSSTKDINSLKAQIAVLEGTTNASSLATLKKLKADLAEKEESLADTKREHSVDMQEQGYNTLSDELNQALEDTEYEIAHSSEKQLSVVQSMLSQMVNSYSEAYSKINSIISSTGFVGTTDFNNTVENVGTSSGASSISGNATQDQSSVTPSSSATGINSDNITNDNHSSIESEIAKAPNIDNRPVAELKVTPTSVTLEEGKSTTVTTSIRPTDAKNKTLSWGSSDLSIATVSNGTIKAIKPGSCKIVISTTDGSGINVTVGVTVTKKPDPPKPTPPPTNNSGGDGVARVGDVVTLKAGQRYFYDSWGQRPAGNLYAGVPRGVVIDSYSGREYGGGSKFHGGFGVHIKSADGRYGNLGWVSPDQLEGYATGDRNIDKDQLAWTQEQGEEIIVRKSDGAILTPLNKGDTVFNNKQVQRLWDVSNGNFDLANYVNFNTNDMLGKLPDVINRNDVRQSVTAKFDFDTLLTINGNPKEDVVGELRTVLPQLGKELTTIVEKGLRQDATKGGFKRRF</sequence>
<feature type="coiled-coil region" evidence="1">
    <location>
        <begin position="231"/>
        <end position="265"/>
    </location>
</feature>
<reference evidence="4 5" key="1">
    <citation type="submission" date="2019-08" db="EMBL/GenBank/DDBJ databases">
        <title>In-depth cultivation of the pig gut microbiome towards novel bacterial diversity and tailored functional studies.</title>
        <authorList>
            <person name="Wylensek D."/>
            <person name="Hitch T.C.A."/>
            <person name="Clavel T."/>
        </authorList>
    </citation>
    <scope>NUCLEOTIDE SEQUENCE [LARGE SCALE GENOMIC DNA]</scope>
    <source>
        <strain evidence="4 5">BL-389-WT-3D</strain>
    </source>
</reference>
<accession>A0A844F9Q2</accession>
<evidence type="ECO:0000256" key="2">
    <source>
        <dbReference type="SAM" id="MobiDB-lite"/>
    </source>
</evidence>
<name>A0A844F9Q2_CLOSV</name>
<feature type="domain" description="BIG2" evidence="3">
    <location>
        <begin position="1899"/>
        <end position="1975"/>
    </location>
</feature>
<evidence type="ECO:0000259" key="3">
    <source>
        <dbReference type="SMART" id="SM00635"/>
    </source>
</evidence>
<feature type="region of interest" description="Disordered" evidence="2">
    <location>
        <begin position="1846"/>
        <end position="1881"/>
    </location>
</feature>
<organism evidence="4 5">
    <name type="scientific">Clostridium scindens (strain JCM 10418 / VPI 12708)</name>
    <dbReference type="NCBI Taxonomy" id="29347"/>
    <lineage>
        <taxon>Bacteria</taxon>
        <taxon>Bacillati</taxon>
        <taxon>Bacillota</taxon>
        <taxon>Clostridia</taxon>
        <taxon>Lachnospirales</taxon>
        <taxon>Lachnospiraceae</taxon>
    </lineage>
</organism>
<feature type="coiled-coil region" evidence="1">
    <location>
        <begin position="1395"/>
        <end position="1422"/>
    </location>
</feature>
<comment type="caution">
    <text evidence="4">The sequence shown here is derived from an EMBL/GenBank/DDBJ whole genome shotgun (WGS) entry which is preliminary data.</text>
</comment>
<dbReference type="Pfam" id="PF02368">
    <property type="entry name" value="Big_2"/>
    <property type="match status" value="1"/>
</dbReference>
<evidence type="ECO:0000313" key="4">
    <source>
        <dbReference type="EMBL" id="MSS38969.1"/>
    </source>
</evidence>
<gene>
    <name evidence="4" type="ORF">FYJ37_01040</name>
</gene>
<dbReference type="RefSeq" id="WP_154322729.1">
    <property type="nucleotide sequence ID" value="NZ_CP045695.1"/>
</dbReference>
<feature type="region of interest" description="Disordered" evidence="2">
    <location>
        <begin position="1978"/>
        <end position="2002"/>
    </location>
</feature>
<keyword evidence="1" id="KW-0175">Coiled coil</keyword>
<dbReference type="Gene3D" id="2.60.40.1080">
    <property type="match status" value="1"/>
</dbReference>
<dbReference type="Proteomes" id="UP000462363">
    <property type="component" value="Unassembled WGS sequence"/>
</dbReference>
<feature type="coiled-coil region" evidence="1">
    <location>
        <begin position="1681"/>
        <end position="1764"/>
    </location>
</feature>
<feature type="compositionally biased region" description="Low complexity" evidence="2">
    <location>
        <begin position="1186"/>
        <end position="1212"/>
    </location>
</feature>
<dbReference type="EMBL" id="VUMB01000002">
    <property type="protein sequence ID" value="MSS38969.1"/>
    <property type="molecule type" value="Genomic_DNA"/>
</dbReference>
<proteinExistence type="predicted"/>
<feature type="coiled-coil region" evidence="1">
    <location>
        <begin position="762"/>
        <end position="789"/>
    </location>
</feature>
<feature type="coiled-coil region" evidence="1">
    <location>
        <begin position="1318"/>
        <end position="1345"/>
    </location>
</feature>